<dbReference type="PANTHER" id="PTHR13018:SF20">
    <property type="entry name" value="SPORULATION-SPECIFIC PROTEIN 75"/>
    <property type="match status" value="1"/>
</dbReference>
<dbReference type="Pfam" id="PF02714">
    <property type="entry name" value="RSN1_7TM"/>
    <property type="match status" value="2"/>
</dbReference>
<dbReference type="PANTHER" id="PTHR13018">
    <property type="entry name" value="PROBABLE MEMBRANE PROTEIN DUF221-RELATED"/>
    <property type="match status" value="1"/>
</dbReference>
<evidence type="ECO:0000256" key="1">
    <source>
        <dbReference type="SAM" id="Coils"/>
    </source>
</evidence>
<keyword evidence="3" id="KW-1133">Transmembrane helix</keyword>
<dbReference type="OrthoDB" id="1076608at2759"/>
<feature type="region of interest" description="Disordered" evidence="2">
    <location>
        <begin position="230"/>
        <end position="256"/>
    </location>
</feature>
<feature type="domain" description="CSC1/OSCA1-like 7TM region" evidence="4">
    <location>
        <begin position="384"/>
        <end position="510"/>
    </location>
</feature>
<feature type="compositionally biased region" description="Basic residues" evidence="2">
    <location>
        <begin position="756"/>
        <end position="765"/>
    </location>
</feature>
<feature type="transmembrane region" description="Helical" evidence="3">
    <location>
        <begin position="627"/>
        <end position="645"/>
    </location>
</feature>
<comment type="caution">
    <text evidence="5">The sequence shown here is derived from an EMBL/GenBank/DDBJ whole genome shotgun (WGS) entry which is preliminary data.</text>
</comment>
<organism evidence="5 6">
    <name type="scientific">Tuber magnatum</name>
    <name type="common">white Piedmont truffle</name>
    <dbReference type="NCBI Taxonomy" id="42249"/>
    <lineage>
        <taxon>Eukaryota</taxon>
        <taxon>Fungi</taxon>
        <taxon>Dikarya</taxon>
        <taxon>Ascomycota</taxon>
        <taxon>Pezizomycotina</taxon>
        <taxon>Pezizomycetes</taxon>
        <taxon>Pezizales</taxon>
        <taxon>Tuberaceae</taxon>
        <taxon>Tuber</taxon>
    </lineage>
</organism>
<feature type="compositionally biased region" description="Polar residues" evidence="2">
    <location>
        <begin position="230"/>
        <end position="250"/>
    </location>
</feature>
<reference evidence="5 6" key="1">
    <citation type="submission" date="2018-03" db="EMBL/GenBank/DDBJ databases">
        <title>Genomes of Pezizomycetes fungi and the evolution of truffles.</title>
        <authorList>
            <person name="Murat C."/>
            <person name="Payen T."/>
            <person name="Noel B."/>
            <person name="Kuo A."/>
            <person name="Martin F.M."/>
        </authorList>
    </citation>
    <scope>NUCLEOTIDE SEQUENCE [LARGE SCALE GENOMIC DNA]</scope>
    <source>
        <strain evidence="5">091103-1</strain>
    </source>
</reference>
<dbReference type="Proteomes" id="UP000246991">
    <property type="component" value="Unassembled WGS sequence"/>
</dbReference>
<accession>A0A317SW61</accession>
<feature type="transmembrane region" description="Helical" evidence="3">
    <location>
        <begin position="595"/>
        <end position="615"/>
    </location>
</feature>
<feature type="domain" description="CSC1/OSCA1-like 7TM region" evidence="4">
    <location>
        <begin position="514"/>
        <end position="614"/>
    </location>
</feature>
<feature type="transmembrane region" description="Helical" evidence="3">
    <location>
        <begin position="380"/>
        <end position="409"/>
    </location>
</feature>
<name>A0A317SW61_9PEZI</name>
<keyword evidence="1" id="KW-0175">Coiled coil</keyword>
<dbReference type="AlphaFoldDB" id="A0A317SW61"/>
<evidence type="ECO:0000313" key="5">
    <source>
        <dbReference type="EMBL" id="PWW78639.1"/>
    </source>
</evidence>
<evidence type="ECO:0000256" key="3">
    <source>
        <dbReference type="SAM" id="Phobius"/>
    </source>
</evidence>
<feature type="transmembrane region" description="Helical" evidence="3">
    <location>
        <begin position="55"/>
        <end position="77"/>
    </location>
</feature>
<evidence type="ECO:0000256" key="2">
    <source>
        <dbReference type="SAM" id="MobiDB-lite"/>
    </source>
</evidence>
<feature type="transmembrane region" description="Helical" evidence="3">
    <location>
        <begin position="429"/>
        <end position="453"/>
    </location>
</feature>
<sequence length="833" mass="92454">MVAYPEAMDDCPEAEITQTVAQNIPETQLTRSNPHSCPSLSILPSSNIANMVKRYLLAVGVVILFCSMLSCELWVYIRLRQAYLTSPLHRRRARATTWLTVEALVGLYDLFPGVEKVEERNNMAKNLEAAEMELIKMAKKKKMMELSKKASSSAENAQITDPAAGRGDISIVDDGIHRLGHCVIGGITTITGGVRRLRGEVEDRMPDAAWGYQAGGANLLSLRKKGSTLAQNEAVSRENSNGSPQQTRTLPTIDAGDTGVANLSPCGKSAGSSRCTSSIGVLENEIQTEGPIKGYSKAFNETFADDEDGGPLPTITLPPFGVKWLPSLPLIGKKVDTIYYRRKEFNQQVAAHMAYQTLSHHIPQHMCPHHIEISCLQSSYGIAGITIATGGLIIGWAFPAAIVDLVSQIDYLTETVPWLSWIDKLPNTVLGLIQGVFPPLGLEILMALLPAILRAFAKLQENHTGMATEGAIQGIILSGITTIFQQLADNIASAPSILAQNLPKASYFFSYLPIVDSTARQKFTRATQRAQMKWGTFFPVYTNLACVRIIYSIISPLTLIFNVCTFSLFWMVYRYTLLCIRSFRFDTRGLLFPRAVNQLFTGIYVMEVCLIGLFFLVRGTEDSVSCFLQGIIVSAVTIFTVLYQYTLNSAFGPMLTYLPITLEDDTILRGGEFANDNERRRLLASGNIVPEEQQGDDLNEVLAELEKQERRMDQRVDEIGTRKICSVREKKKEGKSFFSRGYAEGLGVGDSEMRSRRPPPKKRPQTRPELLQFKDITDQIEALSQEERVILVGVAFQQEACHAKCPVIWSRSQGKVVYKRPPPDFDQLDLVEL</sequence>
<dbReference type="EMBL" id="PYWC01000013">
    <property type="protein sequence ID" value="PWW78639.1"/>
    <property type="molecule type" value="Genomic_DNA"/>
</dbReference>
<keyword evidence="3" id="KW-0812">Transmembrane</keyword>
<dbReference type="InterPro" id="IPR045122">
    <property type="entry name" value="Csc1-like"/>
</dbReference>
<protein>
    <submittedName>
        <fullName evidence="5">DUF221-domain-containing protein</fullName>
    </submittedName>
</protein>
<keyword evidence="3" id="KW-0472">Membrane</keyword>
<proteinExistence type="predicted"/>
<gene>
    <name evidence="5" type="ORF">C7212DRAFT_350083</name>
</gene>
<evidence type="ECO:0000259" key="4">
    <source>
        <dbReference type="Pfam" id="PF02714"/>
    </source>
</evidence>
<dbReference type="GO" id="GO:0005886">
    <property type="term" value="C:plasma membrane"/>
    <property type="evidence" value="ECO:0007669"/>
    <property type="project" value="TreeGrafter"/>
</dbReference>
<feature type="coiled-coil region" evidence="1">
    <location>
        <begin position="691"/>
        <end position="722"/>
    </location>
</feature>
<dbReference type="GO" id="GO:0005227">
    <property type="term" value="F:calcium-activated cation channel activity"/>
    <property type="evidence" value="ECO:0007669"/>
    <property type="project" value="InterPro"/>
</dbReference>
<feature type="region of interest" description="Disordered" evidence="2">
    <location>
        <begin position="748"/>
        <end position="768"/>
    </location>
</feature>
<feature type="transmembrane region" description="Helical" evidence="3">
    <location>
        <begin position="560"/>
        <end position="583"/>
    </location>
</feature>
<evidence type="ECO:0000313" key="6">
    <source>
        <dbReference type="Proteomes" id="UP000246991"/>
    </source>
</evidence>
<dbReference type="InterPro" id="IPR003864">
    <property type="entry name" value="CSC1/OSCA1-like_7TM"/>
</dbReference>
<keyword evidence="6" id="KW-1185">Reference proteome</keyword>